<keyword evidence="2" id="KW-0732">Signal</keyword>
<protein>
    <recommendedName>
        <fullName evidence="3">SLA1 homology domain-containing protein</fullName>
    </recommendedName>
</protein>
<evidence type="ECO:0000256" key="2">
    <source>
        <dbReference type="SAM" id="SignalP"/>
    </source>
</evidence>
<feature type="chain" id="PRO_5040950721" description="SLA1 homology domain-containing protein" evidence="2">
    <location>
        <begin position="20"/>
        <end position="1078"/>
    </location>
</feature>
<reference evidence="4" key="1">
    <citation type="submission" date="2021-11" db="EMBL/GenBank/DDBJ databases">
        <title>Genome sequence.</title>
        <authorList>
            <person name="Sun Q."/>
        </authorList>
    </citation>
    <scope>NUCLEOTIDE SEQUENCE</scope>
    <source>
        <strain evidence="4">JC732</strain>
    </source>
</reference>
<dbReference type="Proteomes" id="UP001139103">
    <property type="component" value="Unassembled WGS sequence"/>
</dbReference>
<feature type="compositionally biased region" description="Low complexity" evidence="1">
    <location>
        <begin position="83"/>
        <end position="124"/>
    </location>
</feature>
<dbReference type="GO" id="GO:0008092">
    <property type="term" value="F:cytoskeletal protein binding"/>
    <property type="evidence" value="ECO:0007669"/>
    <property type="project" value="InterPro"/>
</dbReference>
<dbReference type="GO" id="GO:0030674">
    <property type="term" value="F:protein-macromolecule adaptor activity"/>
    <property type="evidence" value="ECO:0007669"/>
    <property type="project" value="InterPro"/>
</dbReference>
<feature type="region of interest" description="Disordered" evidence="1">
    <location>
        <begin position="83"/>
        <end position="156"/>
    </location>
</feature>
<dbReference type="EMBL" id="JAJKFT010000010">
    <property type="protein sequence ID" value="MCC9629310.1"/>
    <property type="molecule type" value="Genomic_DNA"/>
</dbReference>
<feature type="signal peptide" evidence="2">
    <location>
        <begin position="1"/>
        <end position="19"/>
    </location>
</feature>
<dbReference type="AlphaFoldDB" id="A0A9X1MN85"/>
<dbReference type="GO" id="GO:0043130">
    <property type="term" value="F:ubiquitin binding"/>
    <property type="evidence" value="ECO:0007669"/>
    <property type="project" value="InterPro"/>
</dbReference>
<dbReference type="Gene3D" id="2.30.30.700">
    <property type="entry name" value="SLA1 homology domain 1"/>
    <property type="match status" value="1"/>
</dbReference>
<dbReference type="PANTHER" id="PTHR19879:SF9">
    <property type="entry name" value="TRANSCRIPTION INITIATION FACTOR TFIID SUBUNIT 5"/>
    <property type="match status" value="1"/>
</dbReference>
<evidence type="ECO:0000259" key="3">
    <source>
        <dbReference type="Pfam" id="PF03983"/>
    </source>
</evidence>
<name>A0A9X1MN85_9BACT</name>
<sequence length="1078" mass="118221">MRGFLFSLLLLGFAVPATAREWHAREGGFSVKAELVDVRNGAAVLKRDDNGQEISVPLDKLSLEDVRFVHAELERLTKAITGGMSAPAAGAPSSSGFSPPRAPSNEPATSSPAMTPAAANPASPVGSFSAKDDLGNYPTMPRTDAQAPPPATTEQLDWQASADPNPFVFALPQEKTVKSSAPQKSYSLKPQFPEHPSHFVFFEESSKNFFAFHLPTQKLAGSLHFNSSLYQNIAYSVDGHYFAATVRNSATNKLEVQVWSFATGHMVRAFTSGDSVSSLTSVRFVGPDRILIGNASDRSLQCFDIATGRKLCQVSIDHYYQDELLAVSPGGSYAALNSTTDKTVRIYDLRTGIEAGQVGGAGQIPNWAFGKYLSFSPDGEELLLYSNLGSGKHLITWDMRTGQKGVELNFPEDPGRKGTGSSYYSDRPLEWRFDRSGWLISGRVFVERTSPAIVWADTTTKTTTGQGQPRRFVDNDRFLDFNHDADRKLTLTLGEISSETLKSNREMIASGATAFDQGLPPLTPIVDDRIQEIVTDIQWKYQPDAAPTVADGTLHDGARVLANFPQLGHMYVCRPSNRALIGLREPEESRRLRNMSIIDEQYFDLVDLKTGKPLMRTKLPFATQLMAIAPTGDWAAFADKDNKERVDLFDLTTGKPAVAFRPFQNSRGQIAALEFGSGNSTLWVLSVDGELTQWKLPECRVVARRMYGKSTRLQSSPSGRTLCVASPQKMELLDADSGAMLGTLASPGVEKFTAAGKLAFSDDGRKLVMACYVGEDAQRILVWDLVANNVEKSFPFPYKPLDISWGSDDVVLVRVLSRIKELTVAAHLVAIHLPSERIGWNYLLPFGAVGFRGSDGRQWYVAGDTNQTDSTVRAVQLPQPEDAELIDDLQPLAPMLASGDRLGIRVDAEVPTLDLQRNNLAKELQDLFVAKALNAGYNPDPDAQYVLTIEVREKLTPESLRLRVIGQLFVESIQVTEVVGALRITNGDGKLVWTDEIREKTHADLITRGIPPGARLSEYFRVQQWKNVLKWLADVKVPAAIFDSSSVTGAGVSVMTVNGLEVRQNLTIPVNEPVDKSI</sequence>
<dbReference type="RefSeq" id="WP_230219178.1">
    <property type="nucleotide sequence ID" value="NZ_JAJKFT010000010.1"/>
</dbReference>
<organism evidence="4 5">
    <name type="scientific">Blastopirellula sediminis</name>
    <dbReference type="NCBI Taxonomy" id="2894196"/>
    <lineage>
        <taxon>Bacteria</taxon>
        <taxon>Pseudomonadati</taxon>
        <taxon>Planctomycetota</taxon>
        <taxon>Planctomycetia</taxon>
        <taxon>Pirellulales</taxon>
        <taxon>Pirellulaceae</taxon>
        <taxon>Blastopirellula</taxon>
    </lineage>
</organism>
<dbReference type="InterPro" id="IPR015943">
    <property type="entry name" value="WD40/YVTN_repeat-like_dom_sf"/>
</dbReference>
<dbReference type="Gene3D" id="2.130.10.10">
    <property type="entry name" value="YVTN repeat-like/Quinoprotein amine dehydrogenase"/>
    <property type="match status" value="2"/>
</dbReference>
<dbReference type="InterPro" id="IPR007131">
    <property type="entry name" value="SHD1"/>
</dbReference>
<dbReference type="Pfam" id="PF03983">
    <property type="entry name" value="SHD1"/>
    <property type="match status" value="1"/>
</dbReference>
<accession>A0A9X1MN85</accession>
<keyword evidence="5" id="KW-1185">Reference proteome</keyword>
<dbReference type="SUPFAM" id="SSF50969">
    <property type="entry name" value="YVTN repeat-like/Quinoprotein amine dehydrogenase"/>
    <property type="match status" value="2"/>
</dbReference>
<dbReference type="GO" id="GO:0042802">
    <property type="term" value="F:identical protein binding"/>
    <property type="evidence" value="ECO:0007669"/>
    <property type="project" value="InterPro"/>
</dbReference>
<dbReference type="PANTHER" id="PTHR19879">
    <property type="entry name" value="TRANSCRIPTION INITIATION FACTOR TFIID"/>
    <property type="match status" value="1"/>
</dbReference>
<evidence type="ECO:0000313" key="4">
    <source>
        <dbReference type="EMBL" id="MCC9629310.1"/>
    </source>
</evidence>
<feature type="domain" description="SLA1 homology" evidence="3">
    <location>
        <begin position="16"/>
        <end position="72"/>
    </location>
</feature>
<proteinExistence type="predicted"/>
<evidence type="ECO:0000256" key="1">
    <source>
        <dbReference type="SAM" id="MobiDB-lite"/>
    </source>
</evidence>
<comment type="caution">
    <text evidence="4">The sequence shown here is derived from an EMBL/GenBank/DDBJ whole genome shotgun (WGS) entry which is preliminary data.</text>
</comment>
<gene>
    <name evidence="4" type="ORF">LOC68_12975</name>
</gene>
<evidence type="ECO:0000313" key="5">
    <source>
        <dbReference type="Proteomes" id="UP001139103"/>
    </source>
</evidence>
<dbReference type="InterPro" id="IPR011044">
    <property type="entry name" value="Quino_amine_DH_bsu"/>
</dbReference>